<evidence type="ECO:0000313" key="2">
    <source>
        <dbReference type="Proteomes" id="UP000243975"/>
    </source>
</evidence>
<accession>A0A124SFS8</accession>
<evidence type="ECO:0000313" key="1">
    <source>
        <dbReference type="EMBL" id="KVI04213.1"/>
    </source>
</evidence>
<gene>
    <name evidence="1" type="ORF">Ccrd_017477</name>
</gene>
<protein>
    <submittedName>
        <fullName evidence="1">Uncharacterized protein</fullName>
    </submittedName>
</protein>
<dbReference type="AlphaFoldDB" id="A0A124SFS8"/>
<sequence length="114" mass="13057">MLDLTCTAVLPNNSVFDLDIDADHLIVVHKFYVNQIHKVKQESSELAASVEPEGLRITAQRRHLRCTTKAFEMHNDPTKSFAKMHIEGIHLRCRTKAFGIDEGELRFFRSLFCG</sequence>
<dbReference type="Gramene" id="KVI04213">
    <property type="protein sequence ID" value="KVI04213"/>
    <property type="gene ID" value="Ccrd_017477"/>
</dbReference>
<organism evidence="1 2">
    <name type="scientific">Cynara cardunculus var. scolymus</name>
    <name type="common">Globe artichoke</name>
    <name type="synonym">Cynara scolymus</name>
    <dbReference type="NCBI Taxonomy" id="59895"/>
    <lineage>
        <taxon>Eukaryota</taxon>
        <taxon>Viridiplantae</taxon>
        <taxon>Streptophyta</taxon>
        <taxon>Embryophyta</taxon>
        <taxon>Tracheophyta</taxon>
        <taxon>Spermatophyta</taxon>
        <taxon>Magnoliopsida</taxon>
        <taxon>eudicotyledons</taxon>
        <taxon>Gunneridae</taxon>
        <taxon>Pentapetalae</taxon>
        <taxon>asterids</taxon>
        <taxon>campanulids</taxon>
        <taxon>Asterales</taxon>
        <taxon>Asteraceae</taxon>
        <taxon>Carduoideae</taxon>
        <taxon>Cardueae</taxon>
        <taxon>Carduinae</taxon>
        <taxon>Cynara</taxon>
    </lineage>
</organism>
<reference evidence="1 2" key="1">
    <citation type="journal article" date="2016" name="Sci. Rep.">
        <title>The genome sequence of the outbreeding globe artichoke constructed de novo incorporating a phase-aware low-pass sequencing strategy of F1 progeny.</title>
        <authorList>
            <person name="Scaglione D."/>
            <person name="Reyes-Chin-Wo S."/>
            <person name="Acquadro A."/>
            <person name="Froenicke L."/>
            <person name="Portis E."/>
            <person name="Beitel C."/>
            <person name="Tirone M."/>
            <person name="Mauro R."/>
            <person name="Lo Monaco A."/>
            <person name="Mauromicale G."/>
            <person name="Faccioli P."/>
            <person name="Cattivelli L."/>
            <person name="Rieseberg L."/>
            <person name="Michelmore R."/>
            <person name="Lanteri S."/>
        </authorList>
    </citation>
    <scope>NUCLEOTIDE SEQUENCE [LARGE SCALE GENOMIC DNA]</scope>
    <source>
        <strain evidence="1">2C</strain>
    </source>
</reference>
<comment type="caution">
    <text evidence="1">The sequence shown here is derived from an EMBL/GenBank/DDBJ whole genome shotgun (WGS) entry which is preliminary data.</text>
</comment>
<keyword evidence="2" id="KW-1185">Reference proteome</keyword>
<name>A0A124SFS8_CYNCS</name>
<dbReference type="EMBL" id="LEKV01002295">
    <property type="protein sequence ID" value="KVI04213.1"/>
    <property type="molecule type" value="Genomic_DNA"/>
</dbReference>
<dbReference type="Proteomes" id="UP000243975">
    <property type="component" value="Unassembled WGS sequence"/>
</dbReference>
<proteinExistence type="predicted"/>